<dbReference type="RefSeq" id="WP_008670033.1">
    <property type="nucleotide sequence ID" value="NZ_ANOF01000150.1"/>
</dbReference>
<dbReference type="GO" id="GO:0016757">
    <property type="term" value="F:glycosyltransferase activity"/>
    <property type="evidence" value="ECO:0007669"/>
    <property type="project" value="UniProtKB-KW"/>
</dbReference>
<dbReference type="EMBL" id="ANOF01000150">
    <property type="protein sequence ID" value="EMI24757.1"/>
    <property type="molecule type" value="Genomic_DNA"/>
</dbReference>
<dbReference type="InterPro" id="IPR028098">
    <property type="entry name" value="Glyco_trans_4-like_N"/>
</dbReference>
<keyword evidence="3" id="KW-0328">Glycosyltransferase</keyword>
<dbReference type="Gene3D" id="3.40.50.2000">
    <property type="entry name" value="Glycogen Phosphorylase B"/>
    <property type="match status" value="2"/>
</dbReference>
<dbReference type="EC" id="2.4.-.-" evidence="3"/>
<evidence type="ECO:0000259" key="1">
    <source>
        <dbReference type="Pfam" id="PF00534"/>
    </source>
</evidence>
<evidence type="ECO:0000313" key="3">
    <source>
        <dbReference type="EMBL" id="EMI24757.1"/>
    </source>
</evidence>
<comment type="caution">
    <text evidence="3">The sequence shown here is derived from an EMBL/GenBank/DDBJ whole genome shotgun (WGS) entry which is preliminary data.</text>
</comment>
<evidence type="ECO:0000259" key="2">
    <source>
        <dbReference type="Pfam" id="PF13439"/>
    </source>
</evidence>
<reference evidence="3 4" key="1">
    <citation type="journal article" date="2013" name="Mar. Genomics">
        <title>Expression of sulfatases in Rhodopirellula baltica and the diversity of sulfatases in the genus Rhodopirellula.</title>
        <authorList>
            <person name="Wegner C.E."/>
            <person name="Richter-Heitmann T."/>
            <person name="Klindworth A."/>
            <person name="Klockow C."/>
            <person name="Richter M."/>
            <person name="Achstetter T."/>
            <person name="Glockner F.O."/>
            <person name="Harder J."/>
        </authorList>
    </citation>
    <scope>NUCLEOTIDE SEQUENCE [LARGE SCALE GENOMIC DNA]</scope>
    <source>
        <strain evidence="3 4">SH398</strain>
    </source>
</reference>
<dbReference type="STRING" id="1263868.RESH_04629"/>
<dbReference type="SUPFAM" id="SSF53756">
    <property type="entry name" value="UDP-Glycosyltransferase/glycogen phosphorylase"/>
    <property type="match status" value="1"/>
</dbReference>
<sequence length="405" mass="44959">MRILYYSPHPTLNLSDPSGYGTHMRQMIGAFRKLGHEVFPMIAGGVEPAAPAAQAVSDRTPKNLVKKIIPRYLWETLKDIRIKKFDRYYQQQLAEKIQQWQPDLIYERATYLQTSGVTEARRHGVRHFLEVNSPYVEERVSISGKSALLAEGEKCEATQMRDTDNIIVVSSALKSHFQQRHGVGADKILVVPNAVNQDQLRVDSAVAESLRQQWSLDDKIVVGFVGAIFPWHGVDVLLRGAVDLICRNPNVRLLIVGGGLYLDGLTQLASDLAIDGSVIFTDNVPNHLVPTYISLMDVAVAPRSGWYQSPIKIFEYGGLRKPIVVHDTVPARDVMVDGVDGLLVESSEEVIAASLRKMIADPALRQRFAGTFHEKVMANYTWDRAAENVLSLCGDGTVERGSSDA</sequence>
<feature type="domain" description="Glycosyl transferase family 1" evidence="1">
    <location>
        <begin position="209"/>
        <end position="368"/>
    </location>
</feature>
<dbReference type="PANTHER" id="PTHR12526">
    <property type="entry name" value="GLYCOSYLTRANSFERASE"/>
    <property type="match status" value="1"/>
</dbReference>
<dbReference type="OrthoDB" id="9811902at2"/>
<dbReference type="AlphaFoldDB" id="M5SAR9"/>
<dbReference type="Pfam" id="PF13439">
    <property type="entry name" value="Glyco_transf_4"/>
    <property type="match status" value="1"/>
</dbReference>
<dbReference type="PATRIC" id="fig|1263868.3.peg.5019"/>
<feature type="domain" description="Glycosyltransferase subfamily 4-like N-terminal" evidence="2">
    <location>
        <begin position="18"/>
        <end position="198"/>
    </location>
</feature>
<organism evidence="3 4">
    <name type="scientific">Rhodopirellula europaea SH398</name>
    <dbReference type="NCBI Taxonomy" id="1263868"/>
    <lineage>
        <taxon>Bacteria</taxon>
        <taxon>Pseudomonadati</taxon>
        <taxon>Planctomycetota</taxon>
        <taxon>Planctomycetia</taxon>
        <taxon>Pirellulales</taxon>
        <taxon>Pirellulaceae</taxon>
        <taxon>Rhodopirellula</taxon>
    </lineage>
</organism>
<accession>M5SAR9</accession>
<evidence type="ECO:0000313" key="4">
    <source>
        <dbReference type="Proteomes" id="UP000011996"/>
    </source>
</evidence>
<keyword evidence="3" id="KW-0808">Transferase</keyword>
<protein>
    <submittedName>
        <fullName evidence="3">Glycosyl transferase group 1</fullName>
        <ecNumber evidence="3">2.4.-.-</ecNumber>
    </submittedName>
</protein>
<dbReference type="CDD" id="cd03801">
    <property type="entry name" value="GT4_PimA-like"/>
    <property type="match status" value="1"/>
</dbReference>
<dbReference type="InterPro" id="IPR001296">
    <property type="entry name" value="Glyco_trans_1"/>
</dbReference>
<gene>
    <name evidence="3" type="ORF">RESH_04629</name>
</gene>
<name>M5SAR9_9BACT</name>
<dbReference type="Pfam" id="PF00534">
    <property type="entry name" value="Glycos_transf_1"/>
    <property type="match status" value="1"/>
</dbReference>
<proteinExistence type="predicted"/>
<dbReference type="Proteomes" id="UP000011996">
    <property type="component" value="Unassembled WGS sequence"/>
</dbReference>